<reference evidence="1 2" key="1">
    <citation type="submission" date="2014-03" db="EMBL/GenBank/DDBJ databases">
        <title>Draft genome sequence of Deinococcus phoenicis 1P10ME.</title>
        <authorList>
            <person name="Stepanov V.G."/>
            <person name="Vaishampayan P."/>
            <person name="Venkateswaran K."/>
            <person name="Fox G.E."/>
        </authorList>
    </citation>
    <scope>NUCLEOTIDE SEQUENCE [LARGE SCALE GENOMIC DNA]</scope>
    <source>
        <strain evidence="1 2">1P10ME</strain>
    </source>
</reference>
<evidence type="ECO:0000313" key="1">
    <source>
        <dbReference type="EMBL" id="EYB66881.1"/>
    </source>
</evidence>
<dbReference type="Pfam" id="PF00756">
    <property type="entry name" value="Esterase"/>
    <property type="match status" value="1"/>
</dbReference>
<dbReference type="PATRIC" id="fig|1476583.3.peg.3095"/>
<name>A0A016QLK9_9DEIO</name>
<dbReference type="InterPro" id="IPR050583">
    <property type="entry name" value="Mycobacterial_A85_antigen"/>
</dbReference>
<dbReference type="AlphaFoldDB" id="A0A016QLK9"/>
<keyword evidence="2" id="KW-1185">Reference proteome</keyword>
<evidence type="ECO:0000313" key="2">
    <source>
        <dbReference type="Proteomes" id="UP000020492"/>
    </source>
</evidence>
<dbReference type="STRING" id="1476583.DEIPH_ctg064orf0049"/>
<dbReference type="PANTHER" id="PTHR48098:SF6">
    <property type="entry name" value="FERRI-BACILLIBACTIN ESTERASE BESA"/>
    <property type="match status" value="1"/>
</dbReference>
<accession>A0A016QLK9</accession>
<gene>
    <name evidence="1" type="ORF">DEIPH_ctg064orf0049</name>
</gene>
<dbReference type="Gene3D" id="3.40.50.1820">
    <property type="entry name" value="alpha/beta hydrolase"/>
    <property type="match status" value="1"/>
</dbReference>
<dbReference type="InterPro" id="IPR029058">
    <property type="entry name" value="AB_hydrolase_fold"/>
</dbReference>
<sequence>MQAAPGTVQTLLVPWPALDTRREVKVWLPPDYQRSGRPLPVAYLLDGQNVFGPGIPHGSWKADLAGAALAAKGLELLLVALPHGSEARIPEYTVRPDSRHGGGNGATTLRALVEAVKPWVDARFRTLAGQRHTALIGSSLGGLLALEAGLRFPSTFGFLGVLSPSVWWADRAALRDAARVNPRWGQTYHLTTGDAEGDRPAASARQVEETRALHAVLTGRGAQATLSVTPGGHDECTWAAQLPGVLRAFGALLADRA</sequence>
<dbReference type="OrthoDB" id="9784036at2"/>
<protein>
    <recommendedName>
        <fullName evidence="3">Esterase</fullName>
    </recommendedName>
</protein>
<comment type="caution">
    <text evidence="1">The sequence shown here is derived from an EMBL/GenBank/DDBJ whole genome shotgun (WGS) entry which is preliminary data.</text>
</comment>
<dbReference type="InterPro" id="IPR000801">
    <property type="entry name" value="Esterase-like"/>
</dbReference>
<dbReference type="RefSeq" id="WP_161636079.1">
    <property type="nucleotide sequence ID" value="NZ_JHAC01000061.1"/>
</dbReference>
<dbReference type="Proteomes" id="UP000020492">
    <property type="component" value="Unassembled WGS sequence"/>
</dbReference>
<dbReference type="EMBL" id="JHAC01000061">
    <property type="protein sequence ID" value="EYB66881.1"/>
    <property type="molecule type" value="Genomic_DNA"/>
</dbReference>
<organism evidence="1 2">
    <name type="scientific">Deinococcus phoenicis</name>
    <dbReference type="NCBI Taxonomy" id="1476583"/>
    <lineage>
        <taxon>Bacteria</taxon>
        <taxon>Thermotogati</taxon>
        <taxon>Deinococcota</taxon>
        <taxon>Deinococci</taxon>
        <taxon>Deinococcales</taxon>
        <taxon>Deinococcaceae</taxon>
        <taxon>Deinococcus</taxon>
    </lineage>
</organism>
<evidence type="ECO:0008006" key="3">
    <source>
        <dbReference type="Google" id="ProtNLM"/>
    </source>
</evidence>
<dbReference type="SUPFAM" id="SSF53474">
    <property type="entry name" value="alpha/beta-Hydrolases"/>
    <property type="match status" value="1"/>
</dbReference>
<dbReference type="PANTHER" id="PTHR48098">
    <property type="entry name" value="ENTEROCHELIN ESTERASE-RELATED"/>
    <property type="match status" value="1"/>
</dbReference>
<dbReference type="eggNOG" id="COG2819">
    <property type="taxonomic scope" value="Bacteria"/>
</dbReference>
<proteinExistence type="predicted"/>